<dbReference type="PROSITE" id="PS01296">
    <property type="entry name" value="RSMI"/>
    <property type="match status" value="1"/>
</dbReference>
<proteinExistence type="inferred from homology"/>
<dbReference type="Gene3D" id="3.30.950.10">
    <property type="entry name" value="Methyltransferase, Cobalt-precorrin-4 Transmethylase, Domain 2"/>
    <property type="match status" value="1"/>
</dbReference>
<comment type="subcellular location">
    <subcellularLocation>
        <location evidence="6">Cytoplasm</location>
    </subcellularLocation>
</comment>
<comment type="function">
    <text evidence="6">Catalyzes the 2'-O-methylation of the ribose of cytidine 1402 (C1402) in 16S rRNA.</text>
</comment>
<name>A0A1G2H2H3_9BACT</name>
<protein>
    <recommendedName>
        <fullName evidence="6">Ribosomal RNA small subunit methyltransferase I</fullName>
        <ecNumber evidence="6">2.1.1.198</ecNumber>
    </recommendedName>
    <alternativeName>
        <fullName evidence="6">16S rRNA 2'-O-ribose C1402 methyltransferase</fullName>
    </alternativeName>
    <alternativeName>
        <fullName evidence="6">rRNA (cytidine-2'-O-)-methyltransferase RsmI</fullName>
    </alternativeName>
</protein>
<dbReference type="EC" id="2.1.1.198" evidence="6"/>
<dbReference type="FunFam" id="3.30.950.10:FF:000002">
    <property type="entry name" value="Ribosomal RNA small subunit methyltransferase I"/>
    <property type="match status" value="1"/>
</dbReference>
<dbReference type="Gene3D" id="3.40.1010.10">
    <property type="entry name" value="Cobalt-precorrin-4 Transmethylase, Domain 1"/>
    <property type="match status" value="1"/>
</dbReference>
<gene>
    <name evidence="6" type="primary">rsmI</name>
    <name evidence="8" type="ORF">A3H64_03010</name>
</gene>
<dbReference type="InterPro" id="IPR035996">
    <property type="entry name" value="4pyrrol_Methylase_sf"/>
</dbReference>
<dbReference type="GO" id="GO:0070677">
    <property type="term" value="F:rRNA (cytosine-2'-O-)-methyltransferase activity"/>
    <property type="evidence" value="ECO:0007669"/>
    <property type="project" value="UniProtKB-UniRule"/>
</dbReference>
<comment type="caution">
    <text evidence="8">The sequence shown here is derived from an EMBL/GenBank/DDBJ whole genome shotgun (WGS) entry which is preliminary data.</text>
</comment>
<dbReference type="InterPro" id="IPR000878">
    <property type="entry name" value="4pyrrol_Mease"/>
</dbReference>
<dbReference type="GO" id="GO:0005737">
    <property type="term" value="C:cytoplasm"/>
    <property type="evidence" value="ECO:0007669"/>
    <property type="project" value="UniProtKB-SubCell"/>
</dbReference>
<organism evidence="8 9">
    <name type="scientific">Candidatus Ryanbacteria bacterium RIFCSPLOWO2_02_FULL_45_11c</name>
    <dbReference type="NCBI Taxonomy" id="1802128"/>
    <lineage>
        <taxon>Bacteria</taxon>
        <taxon>Candidatus Ryaniibacteriota</taxon>
    </lineage>
</organism>
<feature type="domain" description="Tetrapyrrole methylase" evidence="7">
    <location>
        <begin position="3"/>
        <end position="205"/>
    </location>
</feature>
<dbReference type="Pfam" id="PF00590">
    <property type="entry name" value="TP_methylase"/>
    <property type="match status" value="1"/>
</dbReference>
<keyword evidence="3 6" id="KW-0489">Methyltransferase</keyword>
<evidence type="ECO:0000256" key="4">
    <source>
        <dbReference type="ARBA" id="ARBA00022679"/>
    </source>
</evidence>
<evidence type="ECO:0000313" key="8">
    <source>
        <dbReference type="EMBL" id="OGZ56684.1"/>
    </source>
</evidence>
<dbReference type="PANTHER" id="PTHR46111:SF1">
    <property type="entry name" value="RIBOSOMAL RNA SMALL SUBUNIT METHYLTRANSFERASE I"/>
    <property type="match status" value="1"/>
</dbReference>
<dbReference type="HAMAP" id="MF_01877">
    <property type="entry name" value="16SrRNA_methyltr_I"/>
    <property type="match status" value="1"/>
</dbReference>
<dbReference type="PANTHER" id="PTHR46111">
    <property type="entry name" value="RIBOSOMAL RNA SMALL SUBUNIT METHYLTRANSFERASE I"/>
    <property type="match status" value="1"/>
</dbReference>
<evidence type="ECO:0000256" key="5">
    <source>
        <dbReference type="ARBA" id="ARBA00022691"/>
    </source>
</evidence>
<dbReference type="InterPro" id="IPR008189">
    <property type="entry name" value="rRNA_ssu_MeTfrase_I"/>
</dbReference>
<evidence type="ECO:0000313" key="9">
    <source>
        <dbReference type="Proteomes" id="UP000178186"/>
    </source>
</evidence>
<dbReference type="STRING" id="1802128.A3H64_03010"/>
<dbReference type="InterPro" id="IPR014777">
    <property type="entry name" value="4pyrrole_Mease_sub1"/>
</dbReference>
<dbReference type="Proteomes" id="UP000178186">
    <property type="component" value="Unassembled WGS sequence"/>
</dbReference>
<reference evidence="8 9" key="1">
    <citation type="journal article" date="2016" name="Nat. Commun.">
        <title>Thousands of microbial genomes shed light on interconnected biogeochemical processes in an aquifer system.</title>
        <authorList>
            <person name="Anantharaman K."/>
            <person name="Brown C.T."/>
            <person name="Hug L.A."/>
            <person name="Sharon I."/>
            <person name="Castelle C.J."/>
            <person name="Probst A.J."/>
            <person name="Thomas B.C."/>
            <person name="Singh A."/>
            <person name="Wilkins M.J."/>
            <person name="Karaoz U."/>
            <person name="Brodie E.L."/>
            <person name="Williams K.H."/>
            <person name="Hubbard S.S."/>
            <person name="Banfield J.F."/>
        </authorList>
    </citation>
    <scope>NUCLEOTIDE SEQUENCE [LARGE SCALE GENOMIC DNA]</scope>
</reference>
<dbReference type="PIRSF" id="PIRSF005917">
    <property type="entry name" value="MTase_YraL"/>
    <property type="match status" value="1"/>
</dbReference>
<sequence>MSTLFIVATPIGNLEDITLRALRVLKEVDLILAEDTRVTQKLLRHYEIKKSILRYDEHVAERMHARVADELEQGKSVALVSDAGTPGISDPGSRLVAYIHERTPNVSVVPIPGPSAVTTALSAAGVSANVFTFLGYPPHKKGRKTFFESVRDMAVRPVVLYESPHRLQKTFTSITEAMGEGVKLIVAKELTKMYEEIWHGTAKEAMDYFQKEKGKGEFVVIVL</sequence>
<dbReference type="InterPro" id="IPR014776">
    <property type="entry name" value="4pyrrole_Mease_sub2"/>
</dbReference>
<dbReference type="FunFam" id="3.40.1010.10:FF:000007">
    <property type="entry name" value="Ribosomal RNA small subunit methyltransferase I"/>
    <property type="match status" value="1"/>
</dbReference>
<evidence type="ECO:0000256" key="3">
    <source>
        <dbReference type="ARBA" id="ARBA00022603"/>
    </source>
</evidence>
<comment type="catalytic activity">
    <reaction evidence="6">
        <text>cytidine(1402) in 16S rRNA + S-adenosyl-L-methionine = 2'-O-methylcytidine(1402) in 16S rRNA + S-adenosyl-L-homocysteine + H(+)</text>
        <dbReference type="Rhea" id="RHEA:42924"/>
        <dbReference type="Rhea" id="RHEA-COMP:10285"/>
        <dbReference type="Rhea" id="RHEA-COMP:10286"/>
        <dbReference type="ChEBI" id="CHEBI:15378"/>
        <dbReference type="ChEBI" id="CHEBI:57856"/>
        <dbReference type="ChEBI" id="CHEBI:59789"/>
        <dbReference type="ChEBI" id="CHEBI:74495"/>
        <dbReference type="ChEBI" id="CHEBI:82748"/>
        <dbReference type="EC" id="2.1.1.198"/>
    </reaction>
</comment>
<dbReference type="NCBIfam" id="TIGR00096">
    <property type="entry name" value="16S rRNA (cytidine(1402)-2'-O)-methyltransferase"/>
    <property type="match status" value="1"/>
</dbReference>
<keyword evidence="1 6" id="KW-0963">Cytoplasm</keyword>
<evidence type="ECO:0000256" key="6">
    <source>
        <dbReference type="HAMAP-Rule" id="MF_01877"/>
    </source>
</evidence>
<accession>A0A1G2H2H3</accession>
<evidence type="ECO:0000256" key="1">
    <source>
        <dbReference type="ARBA" id="ARBA00022490"/>
    </source>
</evidence>
<keyword evidence="2 6" id="KW-0698">rRNA processing</keyword>
<dbReference type="AlphaFoldDB" id="A0A1G2H2H3"/>
<dbReference type="EMBL" id="MHNY01000006">
    <property type="protein sequence ID" value="OGZ56684.1"/>
    <property type="molecule type" value="Genomic_DNA"/>
</dbReference>
<evidence type="ECO:0000259" key="7">
    <source>
        <dbReference type="Pfam" id="PF00590"/>
    </source>
</evidence>
<comment type="similarity">
    <text evidence="6">Belongs to the methyltransferase superfamily. RsmI family.</text>
</comment>
<evidence type="ECO:0000256" key="2">
    <source>
        <dbReference type="ARBA" id="ARBA00022552"/>
    </source>
</evidence>
<dbReference type="InterPro" id="IPR018063">
    <property type="entry name" value="SAM_MeTrfase_RsmI_CS"/>
</dbReference>
<dbReference type="SUPFAM" id="SSF53790">
    <property type="entry name" value="Tetrapyrrole methylase"/>
    <property type="match status" value="1"/>
</dbReference>
<keyword evidence="5 6" id="KW-0949">S-adenosyl-L-methionine</keyword>
<keyword evidence="4 6" id="KW-0808">Transferase</keyword>
<dbReference type="CDD" id="cd11648">
    <property type="entry name" value="RsmI"/>
    <property type="match status" value="1"/>
</dbReference>